<evidence type="ECO:0000256" key="5">
    <source>
        <dbReference type="HAMAP-Rule" id="MF_02070"/>
    </source>
</evidence>
<evidence type="ECO:0000313" key="7">
    <source>
        <dbReference type="Proteomes" id="UP000036780"/>
    </source>
</evidence>
<dbReference type="RefSeq" id="WP_050351027.1">
    <property type="nucleotide sequence ID" value="NZ_BOSN01000004.1"/>
</dbReference>
<accession>A0A0L0QSR2</accession>
<dbReference type="EC" id="2.4.1.187" evidence="5"/>
<evidence type="ECO:0000313" key="6">
    <source>
        <dbReference type="EMBL" id="KNE21594.1"/>
    </source>
</evidence>
<dbReference type="PANTHER" id="PTHR34136">
    <property type="match status" value="1"/>
</dbReference>
<gene>
    <name evidence="6" type="ORF">AFK71_08065</name>
</gene>
<sequence>MKHVTIMGIPFLHTNQQSFVDLLDQRIQRGEKTFVITANPEVVMKARKDTQFMQHVQRATYVVADGIGVVKAASLLKQPLPERVTGFDTMIHLLEIANKKHYRIFLLGAQNDTLQKTVKKIEQQYPNIKIVGAQDGYFNWESNEVADSIAKLQPDITFVALGCPRQENWIANNLSKFNQGVFIGVGGSFDGIAGTVKRAPVIFQKLNLEWFYRLLKQPSRWKRMLALPEFAILIMKQKLKGKTHE</sequence>
<dbReference type="PATRIC" id="fig|1473.5.peg.4658"/>
<keyword evidence="2 5" id="KW-0808">Transferase</keyword>
<keyword evidence="4 5" id="KW-0961">Cell wall biogenesis/degradation</keyword>
<evidence type="ECO:0000256" key="2">
    <source>
        <dbReference type="ARBA" id="ARBA00022679"/>
    </source>
</evidence>
<dbReference type="AlphaFoldDB" id="A0A0L0QSR2"/>
<reference evidence="7" key="1">
    <citation type="submission" date="2015-07" db="EMBL/GenBank/DDBJ databases">
        <title>Fjat-10053 dsm26.</title>
        <authorList>
            <person name="Liu B."/>
            <person name="Wang J."/>
            <person name="Zhu Y."/>
            <person name="Liu G."/>
            <person name="Chen Q."/>
            <person name="Chen Z."/>
            <person name="Lan J."/>
            <person name="Che J."/>
            <person name="Ge C."/>
            <person name="Shi H."/>
            <person name="Pan Z."/>
            <person name="Liu X."/>
        </authorList>
    </citation>
    <scope>NUCLEOTIDE SEQUENCE [LARGE SCALE GENOMIC DNA]</scope>
    <source>
        <strain evidence="7">DSM 26</strain>
    </source>
</reference>
<dbReference type="GeneID" id="66872639"/>
<dbReference type="UniPathway" id="UPA00632"/>
<dbReference type="PANTHER" id="PTHR34136:SF1">
    <property type="entry name" value="UDP-N-ACETYL-D-MANNOSAMINURONIC ACID TRANSFERASE"/>
    <property type="match status" value="1"/>
</dbReference>
<dbReference type="InterPro" id="IPR004629">
    <property type="entry name" value="WecG_TagA_CpsF"/>
</dbReference>
<dbReference type="CDD" id="cd06533">
    <property type="entry name" value="Glyco_transf_WecG_TagA"/>
    <property type="match status" value="1"/>
</dbReference>
<evidence type="ECO:0000256" key="1">
    <source>
        <dbReference type="ARBA" id="ARBA00022676"/>
    </source>
</evidence>
<proteinExistence type="inferred from homology"/>
<organism evidence="6 7">
    <name type="scientific">Virgibacillus pantothenticus</name>
    <dbReference type="NCBI Taxonomy" id="1473"/>
    <lineage>
        <taxon>Bacteria</taxon>
        <taxon>Bacillati</taxon>
        <taxon>Bacillota</taxon>
        <taxon>Bacilli</taxon>
        <taxon>Bacillales</taxon>
        <taxon>Bacillaceae</taxon>
        <taxon>Virgibacillus</taxon>
    </lineage>
</organism>
<name>A0A0L0QSR2_VIRPA</name>
<protein>
    <recommendedName>
        <fullName evidence="5">N-acetylglucosaminyldiphosphoundecaprenol N-acetyl-beta-D-mannosaminyltransferase</fullName>
        <ecNumber evidence="5">2.4.1.187</ecNumber>
    </recommendedName>
    <alternativeName>
        <fullName evidence="5">N-acetylmannosaminyltransferase</fullName>
    </alternativeName>
    <alternativeName>
        <fullName evidence="5">UDP-N-acetylmannosamine transferase</fullName>
    </alternativeName>
    <alternativeName>
        <fullName evidence="5">UDP-N-acetylmannosamine:N-acetylglucosaminyl pyrophosphorylundecaprenol N-acetylmannosaminyltransferase</fullName>
    </alternativeName>
</protein>
<dbReference type="HAMAP" id="MF_02070">
    <property type="entry name" value="TagA_TarA"/>
    <property type="match status" value="1"/>
</dbReference>
<comment type="similarity">
    <text evidence="5">Belongs to the glycosyltransferase 26 family. TagA/TarA subfamily.</text>
</comment>
<comment type="function">
    <text evidence="5">Catalyzes the conversion of GlcNAc-PP-undecaprenol into ManNAc-GlcNAc-PP-undecaprenol, the first committed lipid intermediate in the de novo synthesis of teichoic acid.</text>
</comment>
<dbReference type="GO" id="GO:0019350">
    <property type="term" value="P:teichoic acid biosynthetic process"/>
    <property type="evidence" value="ECO:0007669"/>
    <property type="project" value="UniProtKB-UniRule"/>
</dbReference>
<dbReference type="Pfam" id="PF03808">
    <property type="entry name" value="Glyco_tran_WecG"/>
    <property type="match status" value="1"/>
</dbReference>
<keyword evidence="7" id="KW-1185">Reference proteome</keyword>
<comment type="catalytic activity">
    <reaction evidence="5">
        <text>UDP-N-acetyl-alpha-D-mannosamine + N-acetyl-alpha-D-glucosaminyl-di-trans,octa-cis-undecaprenyl diphosphate = N-acetyl-beta-D-mannosaminyl-(1-&gt;4)-N-acetyl-alpha-D-glucosaminyl di-trans,octa-cis-undecaprenyl diphosphate + UDP + H(+)</text>
        <dbReference type="Rhea" id="RHEA:16053"/>
        <dbReference type="ChEBI" id="CHEBI:15378"/>
        <dbReference type="ChEBI" id="CHEBI:58223"/>
        <dbReference type="ChEBI" id="CHEBI:62959"/>
        <dbReference type="ChEBI" id="CHEBI:68623"/>
        <dbReference type="ChEBI" id="CHEBI:132210"/>
        <dbReference type="EC" id="2.4.1.187"/>
    </reaction>
</comment>
<dbReference type="InterPro" id="IPR034714">
    <property type="entry name" value="TagA_TarA"/>
</dbReference>
<dbReference type="Proteomes" id="UP000036780">
    <property type="component" value="Unassembled WGS sequence"/>
</dbReference>
<evidence type="ECO:0000256" key="4">
    <source>
        <dbReference type="ARBA" id="ARBA00023316"/>
    </source>
</evidence>
<dbReference type="EMBL" id="LGTO01000005">
    <property type="protein sequence ID" value="KNE21594.1"/>
    <property type="molecule type" value="Genomic_DNA"/>
</dbReference>
<keyword evidence="1 5" id="KW-0328">Glycosyltransferase</keyword>
<dbReference type="GO" id="GO:0047244">
    <property type="term" value="F:N-acetylglucosaminyldiphosphoundecaprenol N-acetyl-beta-D-mannosaminyltransferase activity"/>
    <property type="evidence" value="ECO:0007669"/>
    <property type="project" value="UniProtKB-UniRule"/>
</dbReference>
<comment type="caution">
    <text evidence="6">The sequence shown here is derived from an EMBL/GenBank/DDBJ whole genome shotgun (WGS) entry which is preliminary data.</text>
</comment>
<dbReference type="OrthoDB" id="9771846at2"/>
<comment type="pathway">
    <text evidence="5">Cell wall biogenesis; teichoic acid biosynthesis.</text>
</comment>
<keyword evidence="3 5" id="KW-0777">Teichoic acid biosynthesis</keyword>
<dbReference type="GO" id="GO:0071555">
    <property type="term" value="P:cell wall organization"/>
    <property type="evidence" value="ECO:0007669"/>
    <property type="project" value="UniProtKB-KW"/>
</dbReference>
<evidence type="ECO:0000256" key="3">
    <source>
        <dbReference type="ARBA" id="ARBA00022944"/>
    </source>
</evidence>
<dbReference type="NCBIfam" id="TIGR00696">
    <property type="entry name" value="wecG_tagA_cpsF"/>
    <property type="match status" value="1"/>
</dbReference>